<dbReference type="EMBL" id="MSIF01000016">
    <property type="protein sequence ID" value="OLF07382.1"/>
    <property type="molecule type" value="Genomic_DNA"/>
</dbReference>
<dbReference type="PROSITE" id="PS51257">
    <property type="entry name" value="PROKAR_LIPOPROTEIN"/>
    <property type="match status" value="1"/>
</dbReference>
<dbReference type="Gene3D" id="3.30.10.20">
    <property type="match status" value="1"/>
</dbReference>
<proteinExistence type="predicted"/>
<evidence type="ECO:0000313" key="2">
    <source>
        <dbReference type="EMBL" id="OLF07382.1"/>
    </source>
</evidence>
<protein>
    <recommendedName>
        <fullName evidence="4">PASTA domain-containing protein</fullName>
    </recommendedName>
</protein>
<keyword evidence="3" id="KW-1185">Reference proteome</keyword>
<name>A0A7Z0WHI7_9PSEU</name>
<sequence>MWEVVVRTVASIVVGVAVVVAVSGCGGASRADQDEVATPVETRESPAAPAGEQPAQQWVMPNLVGAVLQDAQDQIQGLTGSAIHFTGSHDLGGQDRNQVLDANWQVCTQNIAPGAALTPGSRVDFGVVKLDEVCP</sequence>
<comment type="caution">
    <text evidence="2">The sequence shown here is derived from an EMBL/GenBank/DDBJ whole genome shotgun (WGS) entry which is preliminary data.</text>
</comment>
<organism evidence="2 3">
    <name type="scientific">Actinophytocola xinjiangensis</name>
    <dbReference type="NCBI Taxonomy" id="485602"/>
    <lineage>
        <taxon>Bacteria</taxon>
        <taxon>Bacillati</taxon>
        <taxon>Actinomycetota</taxon>
        <taxon>Actinomycetes</taxon>
        <taxon>Pseudonocardiales</taxon>
        <taxon>Pseudonocardiaceae</taxon>
    </lineage>
</organism>
<evidence type="ECO:0008006" key="4">
    <source>
        <dbReference type="Google" id="ProtNLM"/>
    </source>
</evidence>
<feature type="region of interest" description="Disordered" evidence="1">
    <location>
        <begin position="29"/>
        <end position="54"/>
    </location>
</feature>
<evidence type="ECO:0000256" key="1">
    <source>
        <dbReference type="SAM" id="MobiDB-lite"/>
    </source>
</evidence>
<evidence type="ECO:0000313" key="3">
    <source>
        <dbReference type="Proteomes" id="UP000185696"/>
    </source>
</evidence>
<dbReference type="Proteomes" id="UP000185696">
    <property type="component" value="Unassembled WGS sequence"/>
</dbReference>
<gene>
    <name evidence="2" type="ORF">BLA60_27855</name>
</gene>
<dbReference type="AlphaFoldDB" id="A0A7Z0WHI7"/>
<accession>A0A7Z0WHI7</accession>
<reference evidence="2 3" key="1">
    <citation type="submission" date="2016-12" db="EMBL/GenBank/DDBJ databases">
        <title>The draft genome sequence of Actinophytocola xinjiangensis.</title>
        <authorList>
            <person name="Wang W."/>
            <person name="Yuan L."/>
        </authorList>
    </citation>
    <scope>NUCLEOTIDE SEQUENCE [LARGE SCALE GENOMIC DNA]</scope>
    <source>
        <strain evidence="2 3">CGMCC 4.4663</strain>
    </source>
</reference>